<feature type="coiled-coil region" evidence="1">
    <location>
        <begin position="121"/>
        <end position="151"/>
    </location>
</feature>
<keyword evidence="3" id="KW-1185">Reference proteome</keyword>
<reference evidence="2" key="1">
    <citation type="submission" date="2020-10" db="EMBL/GenBank/DDBJ databases">
        <authorList>
            <person name="Kikuchi T."/>
        </authorList>
    </citation>
    <scope>NUCLEOTIDE SEQUENCE</scope>
    <source>
        <strain evidence="2">NKZ352</strain>
    </source>
</reference>
<protein>
    <submittedName>
        <fullName evidence="2">Uncharacterized protein</fullName>
    </submittedName>
</protein>
<keyword evidence="1" id="KW-0175">Coiled coil</keyword>
<gene>
    <name evidence="2" type="ORF">CAUJ_LOCUS9175</name>
</gene>
<proteinExistence type="predicted"/>
<accession>A0A8S1H9N4</accession>
<name>A0A8S1H9N4_9PELO</name>
<sequence length="459" mass="52842">MKEAEIAYEEKILGLESEQSGQMVLPTTEQVKEWHSLAIDFWTRLAQARTIDAAFHDELCRHFNFVKERFDFYLIHANDDPERKHTHYIVQSILTILKENETTLCRITKDPKQRAAFQAVIANLEERLHMVESAKMESNELSRALENFLEERKWHPFEPETFDEGLEEEDQSSQIVKLLTSYGQESQAIHTDEPIQKRTKINKIPWEPHTVEVQDRIEKKSAGEVLILSTEDSEETADYEDHTESAVNDFQVQHLEIDKETREPHTMEVEDRIEGKSTGEVLILSTDDPREAANFEDLTKSVDDFQVENFEKQNEVHQAAIEPLSGAVDKIPREPHTMEVQDLDEVKYPGEGLILSTENSKEIANHEDHMESAVDDFQVHTFEEQNEVHQAAIEPLSGAIGKVPWDPHTVEEQDCVEEKYNGEVLTSSTDDLMETNEIHPTAEVDALTEVFDPRIEDND</sequence>
<evidence type="ECO:0000313" key="2">
    <source>
        <dbReference type="EMBL" id="CAD6193256.1"/>
    </source>
</evidence>
<dbReference type="AlphaFoldDB" id="A0A8S1H9N4"/>
<organism evidence="2 3">
    <name type="scientific">Caenorhabditis auriculariae</name>
    <dbReference type="NCBI Taxonomy" id="2777116"/>
    <lineage>
        <taxon>Eukaryota</taxon>
        <taxon>Metazoa</taxon>
        <taxon>Ecdysozoa</taxon>
        <taxon>Nematoda</taxon>
        <taxon>Chromadorea</taxon>
        <taxon>Rhabditida</taxon>
        <taxon>Rhabditina</taxon>
        <taxon>Rhabditomorpha</taxon>
        <taxon>Rhabditoidea</taxon>
        <taxon>Rhabditidae</taxon>
        <taxon>Peloderinae</taxon>
        <taxon>Caenorhabditis</taxon>
    </lineage>
</organism>
<comment type="caution">
    <text evidence="2">The sequence shown here is derived from an EMBL/GenBank/DDBJ whole genome shotgun (WGS) entry which is preliminary data.</text>
</comment>
<evidence type="ECO:0000256" key="1">
    <source>
        <dbReference type="SAM" id="Coils"/>
    </source>
</evidence>
<dbReference type="Proteomes" id="UP000835052">
    <property type="component" value="Unassembled WGS sequence"/>
</dbReference>
<dbReference type="EMBL" id="CAJGYM010000034">
    <property type="protein sequence ID" value="CAD6193256.1"/>
    <property type="molecule type" value="Genomic_DNA"/>
</dbReference>
<evidence type="ECO:0000313" key="3">
    <source>
        <dbReference type="Proteomes" id="UP000835052"/>
    </source>
</evidence>